<evidence type="ECO:0000259" key="2">
    <source>
        <dbReference type="Pfam" id="PF06527"/>
    </source>
</evidence>
<organism evidence="3 4">
    <name type="scientific">Sulfuricella denitrificans (strain DSM 22764 / NBRC 105220 / skB26)</name>
    <dbReference type="NCBI Taxonomy" id="1163617"/>
    <lineage>
        <taxon>Bacteria</taxon>
        <taxon>Pseudomonadati</taxon>
        <taxon>Pseudomonadota</taxon>
        <taxon>Betaproteobacteria</taxon>
        <taxon>Nitrosomonadales</taxon>
        <taxon>Sulfuricellaceae</taxon>
        <taxon>Sulfuricella</taxon>
    </lineage>
</organism>
<feature type="domain" description="TniQ" evidence="2">
    <location>
        <begin position="5"/>
        <end position="144"/>
    </location>
</feature>
<dbReference type="Pfam" id="PF06527">
    <property type="entry name" value="TniQ"/>
    <property type="match status" value="1"/>
</dbReference>
<accession>S6AAQ3</accession>
<protein>
    <recommendedName>
        <fullName evidence="2">TniQ domain-containing protein</fullName>
    </recommendedName>
</protein>
<dbReference type="HOGENOM" id="CLU_608227_0_0_4"/>
<dbReference type="STRING" id="1163617.SCD_n00109"/>
<feature type="region of interest" description="Disordered" evidence="1">
    <location>
        <begin position="388"/>
        <end position="407"/>
    </location>
</feature>
<evidence type="ECO:0000256" key="1">
    <source>
        <dbReference type="SAM" id="MobiDB-lite"/>
    </source>
</evidence>
<evidence type="ECO:0000313" key="3">
    <source>
        <dbReference type="EMBL" id="BAN33958.1"/>
    </source>
</evidence>
<gene>
    <name evidence="3" type="ORF">SCD_n00109</name>
</gene>
<dbReference type="EMBL" id="AP013066">
    <property type="protein sequence ID" value="BAN33958.1"/>
    <property type="molecule type" value="Genomic_DNA"/>
</dbReference>
<proteinExistence type="predicted"/>
<dbReference type="Proteomes" id="UP000015559">
    <property type="component" value="Chromosome"/>
</dbReference>
<evidence type="ECO:0000313" key="4">
    <source>
        <dbReference type="Proteomes" id="UP000015559"/>
    </source>
</evidence>
<dbReference type="InterPro" id="IPR009492">
    <property type="entry name" value="TniQ"/>
</dbReference>
<keyword evidence="4" id="KW-1185">Reference proteome</keyword>
<dbReference type="RefSeq" id="WP_021035727.1">
    <property type="nucleotide sequence ID" value="NC_022357.1"/>
</dbReference>
<name>S6AAQ3_SULDS</name>
<sequence length="450" mass="50708">MPLWPIHPKPKEGELLSSWITRLARANHMATADFCRVVLPDKSTTLKEIDRTYNAEMMQALADGAGVPIERVWETSLLSDEGYVFNHRSYGTTEWVLPTAAVDGVDGNGMAYCPQCLDSDAEPYYRKSWRFAFNPVCPTHRAFLRHGCPSCGKPYNYFYAASTQPSMANLIVTCRWCGATMRHAPADQDNSALIDSVLAIQEKINSGIGSDSFAVFGHDYIHAQPYLRFFHTCMNSLTVPDKARWVARNHPEALPKGINVAVLDRNDYTFVIEQRSPEELGTLLCLADVLMGGWPDRFMHYVRKLKISPHKFFSSKTIPHWVTQSASEFWFTKAEGFSNGEIENAGQILRKKLGRPESEGELKVFMTLGKVRNLDKVSHKKRKEAELSPANFELKHSGPGGDFPRKKSDKWRKLIAVESAELLAKIAVLRKPAQIAADEPTTQLELFDKK</sequence>
<dbReference type="eggNOG" id="ENOG5030IFX">
    <property type="taxonomic scope" value="Bacteria"/>
</dbReference>
<dbReference type="OrthoDB" id="9056773at2"/>
<dbReference type="AlphaFoldDB" id="S6AAQ3"/>
<dbReference type="KEGG" id="sdr:SCD_n00109"/>
<reference evidence="3 4" key="1">
    <citation type="journal article" date="2012" name="Appl. Environ. Microbiol.">
        <title>Draft genome sequence of a psychrotolerant sulfur-oxidizing bacterium, Sulfuricella denitrificans skB26, and proteomic insights into cold adaptation.</title>
        <authorList>
            <person name="Watanabe T."/>
            <person name="Kojima H."/>
            <person name="Fukui M."/>
        </authorList>
    </citation>
    <scope>NUCLEOTIDE SEQUENCE [LARGE SCALE GENOMIC DNA]</scope>
    <source>
        <strain evidence="4">skB26</strain>
    </source>
</reference>